<reference evidence="2" key="1">
    <citation type="submission" date="2011-02" db="EMBL/GenBank/DDBJ databases">
        <title>The genome of the leaf-cutting ant Acromyrmex echinatior suggests key adaptations to social evolution and fungus farming.</title>
        <authorList>
            <person name="Nygaard S."/>
            <person name="Zhang G."/>
        </authorList>
    </citation>
    <scope>NUCLEOTIDE SEQUENCE</scope>
</reference>
<gene>
    <name evidence="2" type="ORF">G5I_12525</name>
</gene>
<protein>
    <submittedName>
        <fullName evidence="2">Uncharacterized protein</fullName>
    </submittedName>
</protein>
<evidence type="ECO:0000313" key="3">
    <source>
        <dbReference type="Proteomes" id="UP000007755"/>
    </source>
</evidence>
<dbReference type="InParanoid" id="F4X2J5"/>
<accession>F4X2J5</accession>
<name>F4X2J5_ACREC</name>
<feature type="region of interest" description="Disordered" evidence="1">
    <location>
        <begin position="126"/>
        <end position="171"/>
    </location>
</feature>
<dbReference type="AlphaFoldDB" id="F4X2J5"/>
<sequence>MGTRTHDETILGTTLNRSYQNFLHGRMMTEMNVTVGDSEVLRNSSSPCMHIPLLYRSSRDRISSASAAIDNFAFSISGFTYNNKQKKKRKKKADYHLCSNRTLPSLSATVTFRRVVYADRITTRPGLKERGRKEREKNSSSRTADEYGISTRTSFLDTDVPGQVSPTGRVE</sequence>
<evidence type="ECO:0000313" key="2">
    <source>
        <dbReference type="EMBL" id="EGI59320.1"/>
    </source>
</evidence>
<feature type="compositionally biased region" description="Basic and acidic residues" evidence="1">
    <location>
        <begin position="126"/>
        <end position="145"/>
    </location>
</feature>
<proteinExistence type="predicted"/>
<dbReference type="EMBL" id="GL888584">
    <property type="protein sequence ID" value="EGI59320.1"/>
    <property type="molecule type" value="Genomic_DNA"/>
</dbReference>
<evidence type="ECO:0000256" key="1">
    <source>
        <dbReference type="SAM" id="MobiDB-lite"/>
    </source>
</evidence>
<organism evidence="3">
    <name type="scientific">Acromyrmex echinatior</name>
    <name type="common">Panamanian leafcutter ant</name>
    <name type="synonym">Acromyrmex octospinosus echinatior</name>
    <dbReference type="NCBI Taxonomy" id="103372"/>
    <lineage>
        <taxon>Eukaryota</taxon>
        <taxon>Metazoa</taxon>
        <taxon>Ecdysozoa</taxon>
        <taxon>Arthropoda</taxon>
        <taxon>Hexapoda</taxon>
        <taxon>Insecta</taxon>
        <taxon>Pterygota</taxon>
        <taxon>Neoptera</taxon>
        <taxon>Endopterygota</taxon>
        <taxon>Hymenoptera</taxon>
        <taxon>Apocrita</taxon>
        <taxon>Aculeata</taxon>
        <taxon>Formicoidea</taxon>
        <taxon>Formicidae</taxon>
        <taxon>Myrmicinae</taxon>
        <taxon>Acromyrmex</taxon>
    </lineage>
</organism>
<dbReference type="Proteomes" id="UP000007755">
    <property type="component" value="Unassembled WGS sequence"/>
</dbReference>
<keyword evidence="3" id="KW-1185">Reference proteome</keyword>